<dbReference type="RefSeq" id="WP_169787623.1">
    <property type="nucleotide sequence ID" value="NZ_CP011112.1"/>
</dbReference>
<accession>A0A0K1JPA7</accession>
<feature type="transmembrane region" description="Helical" evidence="7">
    <location>
        <begin position="6"/>
        <end position="27"/>
    </location>
</feature>
<gene>
    <name evidence="9" type="ORF">VV02_01870</name>
</gene>
<evidence type="ECO:0000256" key="6">
    <source>
        <dbReference type="ARBA" id="ARBA00023136"/>
    </source>
</evidence>
<sequence>MGTALIVLTVTVQVLYLFTTSVALWFYSRPVDVIDEPSLDPADHPDAPPIVMLYPVLHELEETMRTTFIAMERAPYPDHLLRVVAIPNHDDPESIASLRKLQGEFPWLELMIVPSTADASWDTVWQAWDENPHAYWWHQGRRAKVRELPPKKTRQLVWALYQLAPEAGEGALLSYIDADSVIPTDYWYAGALGSKTYDVVQSTNITGNLLASWPTSFFAMDHIGWDATLYPHMTAHGKHPFYVLGKGLFYKLDDLIRLGSFHPWLTIEDPEVGLRLWTNGATMGMAPSPLIEEVPPTWRNGFTQRKRWMAGFFQTLSRPLKAMGMPARARWRARLNIVPTMALLINPFGLVAAIWGTADQIFNDGSSLPRWVGILSIITVIVVAPLVLFRWFRAWLMIEPVVHSRRDRIRYVLRVNPVFTTVYALWWILPIARGFVMFLFDQGLRWERTVKVDANHELIRESAVTTEANRARR</sequence>
<dbReference type="InterPro" id="IPR001173">
    <property type="entry name" value="Glyco_trans_2-like"/>
</dbReference>
<dbReference type="InterPro" id="IPR029044">
    <property type="entry name" value="Nucleotide-diphossugar_trans"/>
</dbReference>
<feature type="transmembrane region" description="Helical" evidence="7">
    <location>
        <begin position="335"/>
        <end position="358"/>
    </location>
</feature>
<evidence type="ECO:0000259" key="8">
    <source>
        <dbReference type="Pfam" id="PF13632"/>
    </source>
</evidence>
<dbReference type="Proteomes" id="UP000066480">
    <property type="component" value="Chromosome"/>
</dbReference>
<evidence type="ECO:0000313" key="10">
    <source>
        <dbReference type="Proteomes" id="UP000066480"/>
    </source>
</evidence>
<dbReference type="PANTHER" id="PTHR43867:SF2">
    <property type="entry name" value="CELLULOSE SYNTHASE CATALYTIC SUBUNIT A [UDP-FORMING]"/>
    <property type="match status" value="1"/>
</dbReference>
<evidence type="ECO:0000256" key="4">
    <source>
        <dbReference type="ARBA" id="ARBA00022692"/>
    </source>
</evidence>
<organism evidence="9 10">
    <name type="scientific">Luteipulveratus mongoliensis</name>
    <dbReference type="NCBI Taxonomy" id="571913"/>
    <lineage>
        <taxon>Bacteria</taxon>
        <taxon>Bacillati</taxon>
        <taxon>Actinomycetota</taxon>
        <taxon>Actinomycetes</taxon>
        <taxon>Micrococcales</taxon>
        <taxon>Dermacoccaceae</taxon>
        <taxon>Luteipulveratus</taxon>
    </lineage>
</organism>
<name>A0A0K1JPA7_9MICO</name>
<proteinExistence type="predicted"/>
<dbReference type="STRING" id="571913.VV02_01870"/>
<dbReference type="SUPFAM" id="SSF53448">
    <property type="entry name" value="Nucleotide-diphospho-sugar transferases"/>
    <property type="match status" value="1"/>
</dbReference>
<dbReference type="AlphaFoldDB" id="A0A0K1JPA7"/>
<comment type="subcellular location">
    <subcellularLocation>
        <location evidence="1">Membrane</location>
        <topology evidence="1">Multi-pass membrane protein</topology>
    </subcellularLocation>
</comment>
<evidence type="ECO:0000313" key="9">
    <source>
        <dbReference type="EMBL" id="AKU18552.1"/>
    </source>
</evidence>
<reference evidence="9 10" key="1">
    <citation type="submission" date="2015-03" db="EMBL/GenBank/DDBJ databases">
        <title>Luteipulveratus halotolerans sp. nov., a novel actinobacterium (Dermacoccaceae) from Sarawak, Malaysia.</title>
        <authorList>
            <person name="Juboi H."/>
            <person name="Basik A."/>
            <person name="Shamsul S.S."/>
            <person name="Arnold P."/>
            <person name="Schmitt E.K."/>
            <person name="Sanglier J.-J."/>
            <person name="Yeo T."/>
        </authorList>
    </citation>
    <scope>NUCLEOTIDE SEQUENCE [LARGE SCALE GENOMIC DNA]</scope>
    <source>
        <strain evidence="9 10">MN07-A0370</strain>
    </source>
</reference>
<protein>
    <recommendedName>
        <fullName evidence="8">Glycosyltransferase 2-like domain-containing protein</fullName>
    </recommendedName>
</protein>
<dbReference type="EMBL" id="CP011112">
    <property type="protein sequence ID" value="AKU18552.1"/>
    <property type="molecule type" value="Genomic_DNA"/>
</dbReference>
<keyword evidence="4 7" id="KW-0812">Transmembrane</keyword>
<dbReference type="PANTHER" id="PTHR43867">
    <property type="entry name" value="CELLULOSE SYNTHASE CATALYTIC SUBUNIT A [UDP-FORMING]"/>
    <property type="match status" value="1"/>
</dbReference>
<feature type="transmembrane region" description="Helical" evidence="7">
    <location>
        <begin position="370"/>
        <end position="391"/>
    </location>
</feature>
<feature type="transmembrane region" description="Helical" evidence="7">
    <location>
        <begin position="411"/>
        <end position="429"/>
    </location>
</feature>
<feature type="domain" description="Glycosyltransferase 2-like" evidence="8">
    <location>
        <begin position="175"/>
        <end position="357"/>
    </location>
</feature>
<dbReference type="Pfam" id="PF13632">
    <property type="entry name" value="Glyco_trans_2_3"/>
    <property type="match status" value="1"/>
</dbReference>
<dbReference type="GO" id="GO:0016757">
    <property type="term" value="F:glycosyltransferase activity"/>
    <property type="evidence" value="ECO:0007669"/>
    <property type="project" value="UniProtKB-KW"/>
</dbReference>
<evidence type="ECO:0000256" key="3">
    <source>
        <dbReference type="ARBA" id="ARBA00022679"/>
    </source>
</evidence>
<keyword evidence="6 7" id="KW-0472">Membrane</keyword>
<evidence type="ECO:0000256" key="2">
    <source>
        <dbReference type="ARBA" id="ARBA00022676"/>
    </source>
</evidence>
<evidence type="ECO:0000256" key="5">
    <source>
        <dbReference type="ARBA" id="ARBA00022989"/>
    </source>
</evidence>
<dbReference type="KEGG" id="lmoi:VV02_01870"/>
<keyword evidence="10" id="KW-1185">Reference proteome</keyword>
<dbReference type="GO" id="GO:0016020">
    <property type="term" value="C:membrane"/>
    <property type="evidence" value="ECO:0007669"/>
    <property type="project" value="UniProtKB-SubCell"/>
</dbReference>
<keyword evidence="2" id="KW-0328">Glycosyltransferase</keyword>
<evidence type="ECO:0000256" key="7">
    <source>
        <dbReference type="SAM" id="Phobius"/>
    </source>
</evidence>
<keyword evidence="5 7" id="KW-1133">Transmembrane helix</keyword>
<keyword evidence="3" id="KW-0808">Transferase</keyword>
<evidence type="ECO:0000256" key="1">
    <source>
        <dbReference type="ARBA" id="ARBA00004141"/>
    </source>
</evidence>
<dbReference type="InterPro" id="IPR050321">
    <property type="entry name" value="Glycosyltr_2/OpgH_subfam"/>
</dbReference>